<dbReference type="GO" id="GO:0003677">
    <property type="term" value="F:DNA binding"/>
    <property type="evidence" value="ECO:0007669"/>
    <property type="project" value="UniProtKB-KW"/>
</dbReference>
<gene>
    <name evidence="5" type="ORF">A7U60_g6379</name>
</gene>
<protein>
    <submittedName>
        <fullName evidence="5">Winged helix DNA-binding domain-containing protein</fullName>
    </submittedName>
</protein>
<feature type="region of interest" description="Disordered" evidence="3">
    <location>
        <begin position="178"/>
        <end position="231"/>
    </location>
</feature>
<feature type="compositionally biased region" description="Low complexity" evidence="3">
    <location>
        <begin position="1025"/>
        <end position="1040"/>
    </location>
</feature>
<feature type="compositionally biased region" description="Low complexity" evidence="3">
    <location>
        <begin position="387"/>
        <end position="398"/>
    </location>
</feature>
<keyword evidence="1 2" id="KW-0694">RNA-binding</keyword>
<sequence length="1188" mass="127288">MAAPSSSNVPASKPLSLSYADRARLASASQPAHSASRARPSGPNVKTRSGDESTSPASSSRNLTPNSTAALTLPGSPPPSSSQTSIEEQQAFPPMPKSPTKPPLANVWAARREQRERAVGVQQQQGHASASVQTENSPPQTSTSTGRAPINGINAPSSLDDLTSGDHDTFVVHVTPHRHAQGRANASSASLTPPSLDDADSWPEMGKGAPSSSTSVSGSIAEMDKKDGPSKKGRRLAFALIFLPGHIFSSMFTTLWARFLSGHCLILLSRALLFLYLSQISRDKGGLHIFLLAEKPKWVQIPPAELQAAHDAQSAANSRPHSQHRRGNQTKSRSRQQSQARSTLNQGQSQNRSQNQAQSYVASLSNGSGVGPKAGETSSVQSRAESTTHSRTTSVHSSPRIGMRGRRLPEEQSGAPNTAAASSTAAAKRLPNGISTVEEQPPLPQPAESQSIPSSQRSYQDNITFISPPQSLSAPRSRSQTPYSHSPVYYPPPHPGPQGFAYAPIPASAGYVIPPPPVPSPGSGGPSMQQQGFVAYASYGIPQQFPSGQPPFPYMYQPVPYPYYPAPIPDQQLESQAPPYQGNTQQGEAASHLSPILPPASTMTRPPPPQESEALSGYRTIVAVPVSPLIDGSTSRQNISEVVEGGTEMVFGSVGQPGGLKSPSPAPPLPSASSVSEAGKQGSKKTQTTFAVGFEGSAAIRVRRTASGRDVVDEVADSIKVIDLTDKGSRWQFGTSAQQDSEPLPNENAEQSGEPYDQNEPTQQQLDSQILQPQPHHMLHYPPPNVSPAFQVGGYNMVPQMQMQMPPVPLPSQSPQNNVQPLPSHVPSLAPLPLNPGFVSPLVLSSPGPGTHSSGHTLVPMTGMTSGGDEWEVRDFGYGFGQGYMPDRREDRFERGNYRDSNLREASDFGVGRMRRSSTTGGYGPGYYEGPRGGFGGRRGRGQNGFGRGFSRGSFGGRGGHSNFQRHQPSLSVSTGPFQQQQSTQQQQPQMSPDISNPNGYFVSPTTSTSQYMASPYGQFNSTFVPPQSQVPPSAQSQSQYLQHPQAPPVPMPVTALSFPLDPTRLYLLGQLEYYFGAQNLASDIYLKKQMDSKGWIPISLIASFNRVRQLTQDAQFVKEVLGISSLVEVRGNHVRLANQQWANYVLPGAIESTVECEETEKETEEGEEDDVVFILGGEESRPWVGAT</sequence>
<dbReference type="InterPro" id="IPR036390">
    <property type="entry name" value="WH_DNA-bd_sf"/>
</dbReference>
<feature type="domain" description="HTH La-type RNA-binding" evidence="4">
    <location>
        <begin position="1058"/>
        <end position="1148"/>
    </location>
</feature>
<name>A0A9Q5HUY7_SANBA</name>
<feature type="region of interest" description="Disordered" evidence="3">
    <location>
        <begin position="734"/>
        <end position="767"/>
    </location>
</feature>
<dbReference type="PROSITE" id="PS50961">
    <property type="entry name" value="HTH_LA"/>
    <property type="match status" value="1"/>
</dbReference>
<evidence type="ECO:0000256" key="1">
    <source>
        <dbReference type="ARBA" id="ARBA00022884"/>
    </source>
</evidence>
<feature type="region of interest" description="Disordered" evidence="3">
    <location>
        <begin position="653"/>
        <end position="689"/>
    </location>
</feature>
<feature type="compositionally biased region" description="Gly residues" evidence="3">
    <location>
        <begin position="921"/>
        <end position="960"/>
    </location>
</feature>
<feature type="region of interest" description="Disordered" evidence="3">
    <location>
        <begin position="308"/>
        <end position="492"/>
    </location>
</feature>
<evidence type="ECO:0000256" key="2">
    <source>
        <dbReference type="PROSITE-ProRule" id="PRU00332"/>
    </source>
</evidence>
<feature type="compositionally biased region" description="Basic residues" evidence="3">
    <location>
        <begin position="321"/>
        <end position="334"/>
    </location>
</feature>
<organism evidence="5 6">
    <name type="scientific">Sanghuangporus baumii</name>
    <name type="common">Phellinus baumii</name>
    <dbReference type="NCBI Taxonomy" id="108892"/>
    <lineage>
        <taxon>Eukaryota</taxon>
        <taxon>Fungi</taxon>
        <taxon>Dikarya</taxon>
        <taxon>Basidiomycota</taxon>
        <taxon>Agaricomycotina</taxon>
        <taxon>Agaricomycetes</taxon>
        <taxon>Hymenochaetales</taxon>
        <taxon>Hymenochaetaceae</taxon>
        <taxon>Sanghuangporus</taxon>
    </lineage>
</organism>
<dbReference type="Pfam" id="PF05383">
    <property type="entry name" value="La"/>
    <property type="match status" value="1"/>
</dbReference>
<evidence type="ECO:0000259" key="4">
    <source>
        <dbReference type="PROSITE" id="PS50961"/>
    </source>
</evidence>
<feature type="region of interest" description="Disordered" evidence="3">
    <location>
        <begin position="1023"/>
        <end position="1047"/>
    </location>
</feature>
<dbReference type="EMBL" id="LNZH02000201">
    <property type="protein sequence ID" value="OCB86486.1"/>
    <property type="molecule type" value="Genomic_DNA"/>
</dbReference>
<reference evidence="5" key="1">
    <citation type="submission" date="2016-06" db="EMBL/GenBank/DDBJ databases">
        <title>Draft Genome sequence of the fungus Inonotus baumii.</title>
        <authorList>
            <person name="Zhu H."/>
            <person name="Lin W."/>
        </authorList>
    </citation>
    <scope>NUCLEOTIDE SEQUENCE</scope>
    <source>
        <strain evidence="5">821</strain>
    </source>
</reference>
<dbReference type="PANTHER" id="PTHR45725">
    <property type="entry name" value="FORMIN HOMOLOGY 2 FAMILY MEMBER"/>
    <property type="match status" value="1"/>
</dbReference>
<feature type="compositionally biased region" description="Low complexity" evidence="3">
    <location>
        <begin position="418"/>
        <end position="427"/>
    </location>
</feature>
<feature type="compositionally biased region" description="Low complexity" evidence="3">
    <location>
        <begin position="335"/>
        <end position="359"/>
    </location>
</feature>
<keyword evidence="5" id="KW-0238">DNA-binding</keyword>
<feature type="region of interest" description="Disordered" evidence="3">
    <location>
        <begin position="913"/>
        <end position="1008"/>
    </location>
</feature>
<evidence type="ECO:0000313" key="6">
    <source>
        <dbReference type="Proteomes" id="UP000757232"/>
    </source>
</evidence>
<feature type="compositionally biased region" description="Pro residues" evidence="3">
    <location>
        <begin position="93"/>
        <end position="102"/>
    </location>
</feature>
<dbReference type="InterPro" id="IPR051425">
    <property type="entry name" value="Formin_Homology"/>
</dbReference>
<dbReference type="SMART" id="SM00715">
    <property type="entry name" value="LA"/>
    <property type="match status" value="1"/>
</dbReference>
<dbReference type="Gene3D" id="1.10.10.10">
    <property type="entry name" value="Winged helix-like DNA-binding domain superfamily/Winged helix DNA-binding domain"/>
    <property type="match status" value="1"/>
</dbReference>
<comment type="caution">
    <text evidence="5">The sequence shown here is derived from an EMBL/GenBank/DDBJ whole genome shotgun (WGS) entry which is preliminary data.</text>
</comment>
<proteinExistence type="predicted"/>
<evidence type="ECO:0000256" key="3">
    <source>
        <dbReference type="SAM" id="MobiDB-lite"/>
    </source>
</evidence>
<dbReference type="AlphaFoldDB" id="A0A9Q5HUY7"/>
<feature type="compositionally biased region" description="Low complexity" evidence="3">
    <location>
        <begin position="979"/>
        <end position="990"/>
    </location>
</feature>
<accession>A0A9Q5HUY7</accession>
<dbReference type="CDD" id="cd07323">
    <property type="entry name" value="LAM"/>
    <property type="match status" value="1"/>
</dbReference>
<keyword evidence="6" id="KW-1185">Reference proteome</keyword>
<feature type="compositionally biased region" description="Polar residues" evidence="3">
    <location>
        <begin position="121"/>
        <end position="146"/>
    </location>
</feature>
<feature type="compositionally biased region" description="Polar residues" evidence="3">
    <location>
        <begin position="962"/>
        <end position="978"/>
    </location>
</feature>
<dbReference type="InterPro" id="IPR006630">
    <property type="entry name" value="La_HTH"/>
</dbReference>
<dbReference type="InterPro" id="IPR036388">
    <property type="entry name" value="WH-like_DNA-bd_sf"/>
</dbReference>
<dbReference type="PANTHER" id="PTHR45725:SF1">
    <property type="entry name" value="DISHEVELLED ASSOCIATED ACTIVATOR OF MORPHOGENESIS, ISOFORM D"/>
    <property type="match status" value="1"/>
</dbReference>
<feature type="compositionally biased region" description="Polar residues" evidence="3">
    <location>
        <begin position="44"/>
        <end position="70"/>
    </location>
</feature>
<dbReference type="GO" id="GO:0003723">
    <property type="term" value="F:RNA binding"/>
    <property type="evidence" value="ECO:0007669"/>
    <property type="project" value="UniProtKB-UniRule"/>
</dbReference>
<evidence type="ECO:0000313" key="5">
    <source>
        <dbReference type="EMBL" id="OCB86486.1"/>
    </source>
</evidence>
<dbReference type="SUPFAM" id="SSF46785">
    <property type="entry name" value="Winged helix' DNA-binding domain"/>
    <property type="match status" value="1"/>
</dbReference>
<feature type="region of interest" description="Disordered" evidence="3">
    <location>
        <begin position="22"/>
        <end position="162"/>
    </location>
</feature>
<feature type="region of interest" description="Disordered" evidence="3">
    <location>
        <begin position="571"/>
        <end position="590"/>
    </location>
</feature>
<feature type="compositionally biased region" description="Polar residues" evidence="3">
    <location>
        <begin position="447"/>
        <end position="481"/>
    </location>
</feature>
<dbReference type="OrthoDB" id="340227at2759"/>
<feature type="compositionally biased region" description="Polar residues" evidence="3">
    <location>
        <begin position="184"/>
        <end position="193"/>
    </location>
</feature>
<dbReference type="Proteomes" id="UP000757232">
    <property type="component" value="Unassembled WGS sequence"/>
</dbReference>
<feature type="compositionally biased region" description="Polar residues" evidence="3">
    <location>
        <begin position="376"/>
        <end position="385"/>
    </location>
</feature>
<feature type="compositionally biased region" description="Polar residues" evidence="3">
    <location>
        <begin position="991"/>
        <end position="1008"/>
    </location>
</feature>